<reference evidence="2" key="1">
    <citation type="submission" date="2022-10" db="EMBL/GenBank/DDBJ databases">
        <title>Roseovarius pelagicus sp. nov., isolated from Arctic seawater.</title>
        <authorList>
            <person name="Hong Y.W."/>
            <person name="Hwang C.Y."/>
        </authorList>
    </citation>
    <scope>NUCLEOTIDE SEQUENCE</scope>
    <source>
        <strain evidence="2">HL-MP18</strain>
    </source>
</reference>
<protein>
    <recommendedName>
        <fullName evidence="4">Beta/Gamma crystallin</fullName>
    </recommendedName>
</protein>
<organism evidence="2 3">
    <name type="scientific">Roseovarius pelagicus</name>
    <dbReference type="NCBI Taxonomy" id="2980108"/>
    <lineage>
        <taxon>Bacteria</taxon>
        <taxon>Pseudomonadati</taxon>
        <taxon>Pseudomonadota</taxon>
        <taxon>Alphaproteobacteria</taxon>
        <taxon>Rhodobacterales</taxon>
        <taxon>Roseobacteraceae</taxon>
        <taxon>Roseovarius</taxon>
    </lineage>
</organism>
<dbReference type="Proteomes" id="UP001064087">
    <property type="component" value="Chromosome"/>
</dbReference>
<dbReference type="RefSeq" id="WP_263046942.1">
    <property type="nucleotide sequence ID" value="NZ_CP106738.1"/>
</dbReference>
<keyword evidence="3" id="KW-1185">Reference proteome</keyword>
<evidence type="ECO:0000313" key="3">
    <source>
        <dbReference type="Proteomes" id="UP001064087"/>
    </source>
</evidence>
<gene>
    <name evidence="2" type="ORF">N7U68_11940</name>
</gene>
<name>A0ABY6D6S1_9RHOB</name>
<keyword evidence="1" id="KW-0732">Signal</keyword>
<feature type="chain" id="PRO_5045858224" description="Beta/Gamma crystallin" evidence="1">
    <location>
        <begin position="20"/>
        <end position="132"/>
    </location>
</feature>
<sequence>MRHLCLSLALICAATSGTAQNLMSASEFDSYTLGKTFYYGSVGAPYGAEEYLDDRRVRWSFLDGKCQEGEWYEEDGLICFVYDNQPDPQCWSFQQGNNGLIARFENNPENTELYEVEKSVEPLLCLGPDVGV</sequence>
<dbReference type="EMBL" id="CP106738">
    <property type="protein sequence ID" value="UXX81835.1"/>
    <property type="molecule type" value="Genomic_DNA"/>
</dbReference>
<accession>A0ABY6D6S1</accession>
<proteinExistence type="predicted"/>
<feature type="signal peptide" evidence="1">
    <location>
        <begin position="1"/>
        <end position="19"/>
    </location>
</feature>
<evidence type="ECO:0000256" key="1">
    <source>
        <dbReference type="SAM" id="SignalP"/>
    </source>
</evidence>
<evidence type="ECO:0000313" key="2">
    <source>
        <dbReference type="EMBL" id="UXX81835.1"/>
    </source>
</evidence>
<evidence type="ECO:0008006" key="4">
    <source>
        <dbReference type="Google" id="ProtNLM"/>
    </source>
</evidence>